<accession>A0A5B7EFM1</accession>
<comment type="caution">
    <text evidence="2">The sequence shown here is derived from an EMBL/GenBank/DDBJ whole genome shotgun (WGS) entry which is preliminary data.</text>
</comment>
<keyword evidence="1" id="KW-1133">Transmembrane helix</keyword>
<name>A0A5B7EFM1_PORTR</name>
<dbReference type="EMBL" id="VSRR010002505">
    <property type="protein sequence ID" value="MPC31793.1"/>
    <property type="molecule type" value="Genomic_DNA"/>
</dbReference>
<evidence type="ECO:0000313" key="2">
    <source>
        <dbReference type="EMBL" id="MPC31793.1"/>
    </source>
</evidence>
<organism evidence="2 3">
    <name type="scientific">Portunus trituberculatus</name>
    <name type="common">Swimming crab</name>
    <name type="synonym">Neptunus trituberculatus</name>
    <dbReference type="NCBI Taxonomy" id="210409"/>
    <lineage>
        <taxon>Eukaryota</taxon>
        <taxon>Metazoa</taxon>
        <taxon>Ecdysozoa</taxon>
        <taxon>Arthropoda</taxon>
        <taxon>Crustacea</taxon>
        <taxon>Multicrustacea</taxon>
        <taxon>Malacostraca</taxon>
        <taxon>Eumalacostraca</taxon>
        <taxon>Eucarida</taxon>
        <taxon>Decapoda</taxon>
        <taxon>Pleocyemata</taxon>
        <taxon>Brachyura</taxon>
        <taxon>Eubrachyura</taxon>
        <taxon>Portunoidea</taxon>
        <taxon>Portunidae</taxon>
        <taxon>Portuninae</taxon>
        <taxon>Portunus</taxon>
    </lineage>
</organism>
<feature type="transmembrane region" description="Helical" evidence="1">
    <location>
        <begin position="6"/>
        <end position="27"/>
    </location>
</feature>
<keyword evidence="1" id="KW-0812">Transmembrane</keyword>
<sequence>MVVVVVVMVVVVVVVVVAVVVVVVVVVMVVVVVVVVVVAVAMAVVVVVVAAATLMISAAEDGGVLGFTLFTADLTARRRCIPRVDGALKFGDKVIKNVDKEDIDSEILTKASYYLAKFYKTKEFFSPYLIEYC</sequence>
<evidence type="ECO:0000256" key="1">
    <source>
        <dbReference type="SAM" id="Phobius"/>
    </source>
</evidence>
<feature type="transmembrane region" description="Helical" evidence="1">
    <location>
        <begin position="34"/>
        <end position="59"/>
    </location>
</feature>
<gene>
    <name evidence="2" type="ORF">E2C01_025089</name>
</gene>
<keyword evidence="1" id="KW-0472">Membrane</keyword>
<dbReference type="AlphaFoldDB" id="A0A5B7EFM1"/>
<keyword evidence="3" id="KW-1185">Reference proteome</keyword>
<proteinExistence type="predicted"/>
<dbReference type="Proteomes" id="UP000324222">
    <property type="component" value="Unassembled WGS sequence"/>
</dbReference>
<reference evidence="2 3" key="1">
    <citation type="submission" date="2019-05" db="EMBL/GenBank/DDBJ databases">
        <title>Another draft genome of Portunus trituberculatus and its Hox gene families provides insights of decapod evolution.</title>
        <authorList>
            <person name="Jeong J.-H."/>
            <person name="Song I."/>
            <person name="Kim S."/>
            <person name="Choi T."/>
            <person name="Kim D."/>
            <person name="Ryu S."/>
            <person name="Kim W."/>
        </authorList>
    </citation>
    <scope>NUCLEOTIDE SEQUENCE [LARGE SCALE GENOMIC DNA]</scope>
    <source>
        <tissue evidence="2">Muscle</tissue>
    </source>
</reference>
<evidence type="ECO:0000313" key="3">
    <source>
        <dbReference type="Proteomes" id="UP000324222"/>
    </source>
</evidence>
<protein>
    <submittedName>
        <fullName evidence="2">Uncharacterized protein</fullName>
    </submittedName>
</protein>